<dbReference type="PANTHER" id="PTHR10900:SF77">
    <property type="entry name" value="FI19380P1"/>
    <property type="match status" value="1"/>
</dbReference>
<gene>
    <name evidence="2" type="ORF">K444DRAFT_529014</name>
</gene>
<dbReference type="InterPro" id="IPR050904">
    <property type="entry name" value="Adhesion/Biosynth-related"/>
</dbReference>
<dbReference type="InParanoid" id="A0A2J6T9V4"/>
<feature type="non-terminal residue" evidence="2">
    <location>
        <position position="1"/>
    </location>
</feature>
<dbReference type="GeneID" id="36582847"/>
<dbReference type="PROSITE" id="PS50213">
    <property type="entry name" value="FAS1"/>
    <property type="match status" value="1"/>
</dbReference>
<protein>
    <submittedName>
        <fullName evidence="2">FAS1 domain-containing protein</fullName>
    </submittedName>
</protein>
<feature type="domain" description="FAS1" evidence="1">
    <location>
        <begin position="167"/>
        <end position="293"/>
    </location>
</feature>
<keyword evidence="3" id="KW-1185">Reference proteome</keyword>
<proteinExistence type="predicted"/>
<dbReference type="RefSeq" id="XP_024736695.1">
    <property type="nucleotide sequence ID" value="XM_024874767.1"/>
</dbReference>
<dbReference type="Gene3D" id="2.30.180.10">
    <property type="entry name" value="FAS1 domain"/>
    <property type="match status" value="2"/>
</dbReference>
<dbReference type="PANTHER" id="PTHR10900">
    <property type="entry name" value="PERIOSTIN-RELATED"/>
    <property type="match status" value="1"/>
</dbReference>
<dbReference type="GO" id="GO:0000329">
    <property type="term" value="C:fungal-type vacuole membrane"/>
    <property type="evidence" value="ECO:0007669"/>
    <property type="project" value="TreeGrafter"/>
</dbReference>
<sequence>LAVVLFSISTHAQSLLDALAANNATQFAQFLQANPSILAVYNSSAVQTVFAPTDAYFNVLQRRAANNTQQHYEYQYSNTLTGLETLGPPISPGDVVKTGLPAPQAGGSQVIVSQKSVANSTSTRRRRTVPNPGIQLVSGLGNSVGIINGDIPYSGGLIHTTDSFFTIPSPLSTTVNSTGLSALGTLLNRANLSNTFDAADSVTIFTPNNAAFAAAANYNSNAATLPNLLSNHVIPNFLGYLPVLTDGAVYQTLANETLTISIKNGVYYVNGAKIISSNTILSNGVAHVIDQASLRLVSRVEGLCGCWCCNCCDYGCDLDNVKWLSFYFWSNCSEFTWKVSGMELDIVNQVEASLYSQL</sequence>
<dbReference type="Proteomes" id="UP000235371">
    <property type="component" value="Unassembled WGS sequence"/>
</dbReference>
<dbReference type="InterPro" id="IPR036378">
    <property type="entry name" value="FAS1_dom_sf"/>
</dbReference>
<dbReference type="Pfam" id="PF02469">
    <property type="entry name" value="Fasciclin"/>
    <property type="match status" value="1"/>
</dbReference>
<evidence type="ECO:0000313" key="2">
    <source>
        <dbReference type="EMBL" id="PMD59791.1"/>
    </source>
</evidence>
<reference evidence="2 3" key="1">
    <citation type="submission" date="2016-04" db="EMBL/GenBank/DDBJ databases">
        <title>A degradative enzymes factory behind the ericoid mycorrhizal symbiosis.</title>
        <authorList>
            <consortium name="DOE Joint Genome Institute"/>
            <person name="Martino E."/>
            <person name="Morin E."/>
            <person name="Grelet G."/>
            <person name="Kuo A."/>
            <person name="Kohler A."/>
            <person name="Daghino S."/>
            <person name="Barry K."/>
            <person name="Choi C."/>
            <person name="Cichocki N."/>
            <person name="Clum A."/>
            <person name="Copeland A."/>
            <person name="Hainaut M."/>
            <person name="Haridas S."/>
            <person name="Labutti K."/>
            <person name="Lindquist E."/>
            <person name="Lipzen A."/>
            <person name="Khouja H.-R."/>
            <person name="Murat C."/>
            <person name="Ohm R."/>
            <person name="Olson A."/>
            <person name="Spatafora J."/>
            <person name="Veneault-Fourrey C."/>
            <person name="Henrissat B."/>
            <person name="Grigoriev I."/>
            <person name="Martin F."/>
            <person name="Perotto S."/>
        </authorList>
    </citation>
    <scope>NUCLEOTIDE SEQUENCE [LARGE SCALE GENOMIC DNA]</scope>
    <source>
        <strain evidence="2 3">E</strain>
    </source>
</reference>
<name>A0A2J6T9V4_9HELO</name>
<dbReference type="OrthoDB" id="286301at2759"/>
<evidence type="ECO:0000259" key="1">
    <source>
        <dbReference type="PROSITE" id="PS50213"/>
    </source>
</evidence>
<dbReference type="SUPFAM" id="SSF82153">
    <property type="entry name" value="FAS1 domain"/>
    <property type="match status" value="1"/>
</dbReference>
<dbReference type="SMART" id="SM00554">
    <property type="entry name" value="FAS1"/>
    <property type="match status" value="2"/>
</dbReference>
<accession>A0A2J6T9V4</accession>
<dbReference type="EMBL" id="KZ613803">
    <property type="protein sequence ID" value="PMD59791.1"/>
    <property type="molecule type" value="Genomic_DNA"/>
</dbReference>
<dbReference type="GO" id="GO:0016236">
    <property type="term" value="P:macroautophagy"/>
    <property type="evidence" value="ECO:0007669"/>
    <property type="project" value="TreeGrafter"/>
</dbReference>
<dbReference type="InterPro" id="IPR000782">
    <property type="entry name" value="FAS1_domain"/>
</dbReference>
<dbReference type="STRING" id="1095630.A0A2J6T9V4"/>
<organism evidence="2 3">
    <name type="scientific">Hyaloscypha bicolor E</name>
    <dbReference type="NCBI Taxonomy" id="1095630"/>
    <lineage>
        <taxon>Eukaryota</taxon>
        <taxon>Fungi</taxon>
        <taxon>Dikarya</taxon>
        <taxon>Ascomycota</taxon>
        <taxon>Pezizomycotina</taxon>
        <taxon>Leotiomycetes</taxon>
        <taxon>Helotiales</taxon>
        <taxon>Hyaloscyphaceae</taxon>
        <taxon>Hyaloscypha</taxon>
        <taxon>Hyaloscypha bicolor</taxon>
    </lineage>
</organism>
<evidence type="ECO:0000313" key="3">
    <source>
        <dbReference type="Proteomes" id="UP000235371"/>
    </source>
</evidence>
<dbReference type="AlphaFoldDB" id="A0A2J6T9V4"/>